<evidence type="ECO:0000313" key="1">
    <source>
        <dbReference type="EMBL" id="QNS03317.1"/>
    </source>
</evidence>
<organism evidence="1 2">
    <name type="scientific">Streptomyces xanthii</name>
    <dbReference type="NCBI Taxonomy" id="2768069"/>
    <lineage>
        <taxon>Bacteria</taxon>
        <taxon>Bacillati</taxon>
        <taxon>Actinomycetota</taxon>
        <taxon>Actinomycetes</taxon>
        <taxon>Kitasatosporales</taxon>
        <taxon>Streptomycetaceae</taxon>
        <taxon>Streptomyces</taxon>
    </lineage>
</organism>
<sequence length="72" mass="7289">MKGKQAGLVAATVAVLVWSIVLVALGQVAAVATLAPALGLTIQQIVQASRGDHTRARAELGAALHDKEGHAP</sequence>
<accession>A0A7H1B3L2</accession>
<dbReference type="Proteomes" id="UP000516428">
    <property type="component" value="Chromosome"/>
</dbReference>
<keyword evidence="2" id="KW-1185">Reference proteome</keyword>
<name>A0A7H1B3L2_9ACTN</name>
<dbReference type="EMBL" id="CP061281">
    <property type="protein sequence ID" value="QNS03317.1"/>
    <property type="molecule type" value="Genomic_DNA"/>
</dbReference>
<dbReference type="KEGG" id="sxn:IAG42_06530"/>
<protein>
    <submittedName>
        <fullName evidence="1">Uncharacterized protein</fullName>
    </submittedName>
</protein>
<evidence type="ECO:0000313" key="2">
    <source>
        <dbReference type="Proteomes" id="UP000516428"/>
    </source>
</evidence>
<gene>
    <name evidence="1" type="ORF">IAG42_06530</name>
</gene>
<reference evidence="1 2" key="1">
    <citation type="submission" date="2020-09" db="EMBL/GenBank/DDBJ databases">
        <title>A novel species.</title>
        <authorList>
            <person name="Gao J."/>
        </authorList>
    </citation>
    <scope>NUCLEOTIDE SEQUENCE [LARGE SCALE GENOMIC DNA]</scope>
    <source>
        <strain evidence="1 2">CRXT-Y-14</strain>
    </source>
</reference>
<dbReference type="RefSeq" id="WP_188336071.1">
    <property type="nucleotide sequence ID" value="NZ_CP061281.1"/>
</dbReference>
<dbReference type="AlphaFoldDB" id="A0A7H1B3L2"/>
<proteinExistence type="predicted"/>